<accession>A0AAU7UTC6</accession>
<proteinExistence type="predicted"/>
<dbReference type="Pfam" id="PF11794">
    <property type="entry name" value="HpaB_N"/>
    <property type="match status" value="1"/>
</dbReference>
<dbReference type="SUPFAM" id="SSF47203">
    <property type="entry name" value="Acyl-CoA dehydrogenase C-terminal domain-like"/>
    <property type="match status" value="1"/>
</dbReference>
<feature type="domain" description="HpaB/PvcC/4-BUDH C-terminal" evidence="4">
    <location>
        <begin position="316"/>
        <end position="503"/>
    </location>
</feature>
<dbReference type="PANTHER" id="PTHR36117">
    <property type="entry name" value="4-HYDROXYPHENYLACETATE 3-MONOOXYGENASE-RELATED"/>
    <property type="match status" value="1"/>
</dbReference>
<evidence type="ECO:0000313" key="6">
    <source>
        <dbReference type="EMBL" id="XBW03054.1"/>
    </source>
</evidence>
<dbReference type="PANTHER" id="PTHR36117:SF3">
    <property type="entry name" value="4-HYDROXYPHENYLACETATE 3-MONOOXYGENASE-RELATED"/>
    <property type="match status" value="1"/>
</dbReference>
<dbReference type="Gene3D" id="1.10.3140.10">
    <property type="entry name" value="4-hydroxybutyryl-coa dehydratase, domain 1"/>
    <property type="match status" value="1"/>
</dbReference>
<dbReference type="SUPFAM" id="SSF56645">
    <property type="entry name" value="Acyl-CoA dehydrogenase NM domain-like"/>
    <property type="match status" value="1"/>
</dbReference>
<name>A0AAU7UTC6_9NOCA</name>
<dbReference type="GO" id="GO:0016627">
    <property type="term" value="F:oxidoreductase activity, acting on the CH-CH group of donors"/>
    <property type="evidence" value="ECO:0007669"/>
    <property type="project" value="InterPro"/>
</dbReference>
<dbReference type="RefSeq" id="WP_064257542.1">
    <property type="nucleotide sequence ID" value="NZ_CP132970.1"/>
</dbReference>
<reference evidence="6" key="1">
    <citation type="submission" date="2023-08" db="EMBL/GenBank/DDBJ databases">
        <title>The novel hydrolase IpcH responsible for the initial isoprocarb degradation step in Rhodococcus sp. D-6.</title>
        <authorList>
            <person name="Zhu Q."/>
        </authorList>
    </citation>
    <scope>NUCLEOTIDE SEQUENCE</scope>
    <source>
        <strain evidence="6">D-6</strain>
    </source>
</reference>
<dbReference type="InterPro" id="IPR036250">
    <property type="entry name" value="AcylCo_DH-like_C"/>
</dbReference>
<evidence type="ECO:0000256" key="1">
    <source>
        <dbReference type="ARBA" id="ARBA00022630"/>
    </source>
</evidence>
<dbReference type="InterPro" id="IPR024719">
    <property type="entry name" value="HpaB/PvcC/4-BUDH_C"/>
</dbReference>
<feature type="domain" description="HpaB/PvcC/4-BUDH N-terminal" evidence="5">
    <location>
        <begin position="39"/>
        <end position="300"/>
    </location>
</feature>
<dbReference type="Pfam" id="PF03241">
    <property type="entry name" value="HpaB"/>
    <property type="match status" value="1"/>
</dbReference>
<dbReference type="InterPro" id="IPR004925">
    <property type="entry name" value="HpaB/PvcC/4-BUDH"/>
</dbReference>
<dbReference type="KEGG" id="rhox:RBB84_17375"/>
<dbReference type="Gene3D" id="2.40.110.10">
    <property type="entry name" value="Butyryl-CoA Dehydrogenase, subunit A, domain 2"/>
    <property type="match status" value="1"/>
</dbReference>
<evidence type="ECO:0000256" key="2">
    <source>
        <dbReference type="ARBA" id="ARBA00022827"/>
    </source>
</evidence>
<organism evidence="6">
    <name type="scientific">Rhodococcus sp. D-6</name>
    <dbReference type="NCBI Taxonomy" id="1387842"/>
    <lineage>
        <taxon>Bacteria</taxon>
        <taxon>Bacillati</taxon>
        <taxon>Actinomycetota</taxon>
        <taxon>Actinomycetes</taxon>
        <taxon>Mycobacteriales</taxon>
        <taxon>Nocardiaceae</taxon>
        <taxon>Rhodococcus</taxon>
    </lineage>
</organism>
<evidence type="ECO:0000256" key="3">
    <source>
        <dbReference type="ARBA" id="ARBA00023002"/>
    </source>
</evidence>
<gene>
    <name evidence="6" type="ORF">RBB84_17375</name>
</gene>
<keyword evidence="2" id="KW-0274">FAD</keyword>
<dbReference type="InterPro" id="IPR024674">
    <property type="entry name" value="HpaB/PvcC/4-BUDH_N"/>
</dbReference>
<dbReference type="EMBL" id="CP132970">
    <property type="protein sequence ID" value="XBW03054.1"/>
    <property type="molecule type" value="Genomic_DNA"/>
</dbReference>
<dbReference type="InterPro" id="IPR046373">
    <property type="entry name" value="Acyl-CoA_Oxase/DH_mid-dom_sf"/>
</dbReference>
<keyword evidence="3" id="KW-0560">Oxidoreductase</keyword>
<protein>
    <submittedName>
        <fullName evidence="6">4-hydroxyphenylacetate 3-hydroxylase N-terminal domain-containing protein</fullName>
    </submittedName>
</protein>
<keyword evidence="1" id="KW-0285">Flavoprotein</keyword>
<dbReference type="InterPro" id="IPR009100">
    <property type="entry name" value="AcylCoA_DH/oxidase_NM_dom_sf"/>
</dbReference>
<evidence type="ECO:0000259" key="4">
    <source>
        <dbReference type="Pfam" id="PF03241"/>
    </source>
</evidence>
<evidence type="ECO:0000259" key="5">
    <source>
        <dbReference type="Pfam" id="PF11794"/>
    </source>
</evidence>
<sequence length="506" mass="55795">MTLTTPPATSPLSQEEAERLHIGKVTEQLAASGGGHLLTGAQYKASLRDGRRIITSQGEEVADVSDHPDLRAVNTLAGIQDAQFDAETRDVLTYVGEDGGRRAIGWQVPRTRDDLLAKREATRLITQRTMGMYGRPNDYGAMMALGFLSTIDRIEAENPEFAENIRNFVTLSGDHNLLSTDLIADPQSDKRIPRNDRPSQLRIVEDRPDGIVLSGAKVAGSIGSLAHFFTLSTTLGGGVGPEAAIWAAIPVNSPGLSLILREPTAKMNTPRNDHPLDHQGEELDQTIIFDNVFIPHEYVFSKYNLGLLDLYYESCAYSLWSVMTRLAFRAEMFTGVAQVITEILGTDKIPGVQSAVADITLYAQTLKAYSLATIHESVDWCGLQVPNPELTTAGRLYSIENYPRITYLLRDLCGQALIARWPEKVWDHPEFGARMEEFFPGTGVSARDKNTFFNFVWDLVAGAHAGRVGLFENVNATPPAFVRNLVYSKTDRTAAARRVRDYVGIP</sequence>
<dbReference type="AlphaFoldDB" id="A0AAU7UTC6"/>
<dbReference type="Gene3D" id="1.20.140.10">
    <property type="entry name" value="Butyryl-CoA Dehydrogenase, subunit A, domain 3"/>
    <property type="match status" value="1"/>
</dbReference>